<keyword evidence="3" id="KW-1185">Reference proteome</keyword>
<dbReference type="Proteomes" id="UP001185092">
    <property type="component" value="Unassembled WGS sequence"/>
</dbReference>
<accession>A0AAE4BT04</accession>
<dbReference type="RefSeq" id="WP_309939119.1">
    <property type="nucleotide sequence ID" value="NZ_AP025305.1"/>
</dbReference>
<organism evidence="2 3">
    <name type="scientific">Aureibacter tunicatorum</name>
    <dbReference type="NCBI Taxonomy" id="866807"/>
    <lineage>
        <taxon>Bacteria</taxon>
        <taxon>Pseudomonadati</taxon>
        <taxon>Bacteroidota</taxon>
        <taxon>Cytophagia</taxon>
        <taxon>Cytophagales</taxon>
        <taxon>Persicobacteraceae</taxon>
        <taxon>Aureibacter</taxon>
    </lineage>
</organism>
<comment type="caution">
    <text evidence="2">The sequence shown here is derived from an EMBL/GenBank/DDBJ whole genome shotgun (WGS) entry which is preliminary data.</text>
</comment>
<gene>
    <name evidence="2" type="ORF">HNQ88_002492</name>
</gene>
<feature type="chain" id="PRO_5042015014" description="Lipoprotein" evidence="1">
    <location>
        <begin position="20"/>
        <end position="211"/>
    </location>
</feature>
<dbReference type="PROSITE" id="PS51257">
    <property type="entry name" value="PROKAR_LIPOPROTEIN"/>
    <property type="match status" value="1"/>
</dbReference>
<proteinExistence type="predicted"/>
<evidence type="ECO:0000313" key="2">
    <source>
        <dbReference type="EMBL" id="MDR6239455.1"/>
    </source>
</evidence>
<evidence type="ECO:0008006" key="4">
    <source>
        <dbReference type="Google" id="ProtNLM"/>
    </source>
</evidence>
<keyword evidence="1" id="KW-0732">Signal</keyword>
<evidence type="ECO:0000256" key="1">
    <source>
        <dbReference type="SAM" id="SignalP"/>
    </source>
</evidence>
<name>A0AAE4BT04_9BACT</name>
<dbReference type="AlphaFoldDB" id="A0AAE4BT04"/>
<dbReference type="EMBL" id="JAVDQD010000002">
    <property type="protein sequence ID" value="MDR6239455.1"/>
    <property type="molecule type" value="Genomic_DNA"/>
</dbReference>
<sequence>MRNLKFVILFILVATFGCAPSVVTQNYMEKSFKPEEKRKMIVFFVGDRKEGAIKFEDKFASYFTKKGYDMTAGHILIDSLKEPNIDKDLIVKEMLADGYDGVYTLRIVEYKEETKKVDNTYYKPSTGLVNIMDQYYFDVYQKNKALEKDEPLYNKKMILRTEARYYDLNSGKEYPLVWSIRMRTENPEYMKRIVRDLSKTIYKQSMEDGVL</sequence>
<evidence type="ECO:0000313" key="3">
    <source>
        <dbReference type="Proteomes" id="UP001185092"/>
    </source>
</evidence>
<protein>
    <recommendedName>
        <fullName evidence="4">Lipoprotein</fullName>
    </recommendedName>
</protein>
<reference evidence="2" key="1">
    <citation type="submission" date="2023-07" db="EMBL/GenBank/DDBJ databases">
        <title>Genomic Encyclopedia of Type Strains, Phase IV (KMG-IV): sequencing the most valuable type-strain genomes for metagenomic binning, comparative biology and taxonomic classification.</title>
        <authorList>
            <person name="Goeker M."/>
        </authorList>
    </citation>
    <scope>NUCLEOTIDE SEQUENCE</scope>
    <source>
        <strain evidence="2">DSM 26174</strain>
    </source>
</reference>
<feature type="signal peptide" evidence="1">
    <location>
        <begin position="1"/>
        <end position="19"/>
    </location>
</feature>